<dbReference type="EMBL" id="UXEP01000006">
    <property type="protein sequence ID" value="VDC42087.1"/>
    <property type="molecule type" value="Genomic_DNA"/>
</dbReference>
<feature type="compositionally biased region" description="Polar residues" evidence="1">
    <location>
        <begin position="102"/>
        <end position="118"/>
    </location>
</feature>
<gene>
    <name evidence="2" type="ORF">FMV2238Y02_05210</name>
</gene>
<dbReference type="RefSeq" id="WP_125073899.1">
    <property type="nucleotide sequence ID" value="NZ_UXEP01000006.1"/>
</dbReference>
<protein>
    <submittedName>
        <fullName evidence="2">Uncharacterized protein</fullName>
    </submittedName>
</protein>
<dbReference type="AlphaFoldDB" id="A0A3P5Y5J5"/>
<sequence precursor="true">MTTKKKSLLGIGYLSVAMLGASLLMAKPVSAEEMSESGDQVMRLVTQTGNNGVVEVIGVAENGEERILGSTQDPYFKGRDDGYDAGYQDGQKLGAPEEPENDSPQPESNPYNHDQQNKGLYDSGYRDNYYAGYRNGWDDNHYIWSTLKTVWNIITYYLGYSN</sequence>
<evidence type="ECO:0000313" key="2">
    <source>
        <dbReference type="EMBL" id="VDC42087.1"/>
    </source>
</evidence>
<evidence type="ECO:0000313" key="3">
    <source>
        <dbReference type="Proteomes" id="UP000280759"/>
    </source>
</evidence>
<feature type="region of interest" description="Disordered" evidence="1">
    <location>
        <begin position="63"/>
        <end position="120"/>
    </location>
</feature>
<reference evidence="2 3" key="1">
    <citation type="submission" date="2018-10" db="EMBL/GenBank/DDBJ databases">
        <authorList>
            <consortium name="Molecular Microbiology and Infection Unit (UMMI)"/>
            <person name="Machado M."/>
        </authorList>
    </citation>
    <scope>NUCLEOTIDE SEQUENCE [LARGE SCALE GENOMIC DNA]</scope>
    <source>
        <strain evidence="2">FMV2238.02</strain>
    </source>
</reference>
<accession>A0A3P5Y5J5</accession>
<evidence type="ECO:0000256" key="1">
    <source>
        <dbReference type="SAM" id="MobiDB-lite"/>
    </source>
</evidence>
<dbReference type="Proteomes" id="UP000280759">
    <property type="component" value="Unassembled WGS sequence"/>
</dbReference>
<keyword evidence="3" id="KW-1185">Reference proteome</keyword>
<organism evidence="2 3">
    <name type="scientific">Streptococcus canis</name>
    <dbReference type="NCBI Taxonomy" id="1329"/>
    <lineage>
        <taxon>Bacteria</taxon>
        <taxon>Bacillati</taxon>
        <taxon>Bacillota</taxon>
        <taxon>Bacilli</taxon>
        <taxon>Lactobacillales</taxon>
        <taxon>Streptococcaceae</taxon>
        <taxon>Streptococcus</taxon>
    </lineage>
</organism>
<proteinExistence type="predicted"/>
<name>A0A3P5Y5J5_STRCB</name>